<dbReference type="GeneID" id="55821182"/>
<protein>
    <submittedName>
        <fullName evidence="1">Uncharacterized protein</fullName>
    </submittedName>
</protein>
<proteinExistence type="predicted"/>
<dbReference type="RefSeq" id="WP_176964860.1">
    <property type="nucleotide sequence ID" value="NZ_CP058215.1"/>
</dbReference>
<evidence type="ECO:0000313" key="2">
    <source>
        <dbReference type="Proteomes" id="UP000509594"/>
    </source>
</evidence>
<dbReference type="AlphaFoldDB" id="A0A7D5I4K2"/>
<sequence length="58" mass="6025">MTRNGLLLLLITIGMLVAISSTASADPGNGATVVRNGAIYYDGTLYGTVLTPTLNKIK</sequence>
<dbReference type="KEGG" id="mzi:HWN40_05865"/>
<organism evidence="1 2">
    <name type="scientific">Methanolobus zinderi</name>
    <dbReference type="NCBI Taxonomy" id="536044"/>
    <lineage>
        <taxon>Archaea</taxon>
        <taxon>Methanobacteriati</taxon>
        <taxon>Methanobacteriota</taxon>
        <taxon>Stenosarchaea group</taxon>
        <taxon>Methanomicrobia</taxon>
        <taxon>Methanosarcinales</taxon>
        <taxon>Methanosarcinaceae</taxon>
        <taxon>Methanolobus</taxon>
    </lineage>
</organism>
<reference evidence="1 2" key="1">
    <citation type="submission" date="2020-06" db="EMBL/GenBank/DDBJ databases">
        <title>Methanolobus halotolerans sp. nov., isolated from a saline lake Tus in Siberia.</title>
        <authorList>
            <person name="Shen Y."/>
            <person name="Chen S.-C."/>
            <person name="Lai M.-C."/>
            <person name="Huang H.-H."/>
            <person name="Chiu H.-H."/>
            <person name="Tang S.-L."/>
            <person name="Rogozin D.Y."/>
            <person name="Degermendzhy A.G."/>
        </authorList>
    </citation>
    <scope>NUCLEOTIDE SEQUENCE [LARGE SCALE GENOMIC DNA]</scope>
    <source>
        <strain evidence="1 2">DSM 21339</strain>
    </source>
</reference>
<accession>A0A7D5I4K2</accession>
<name>A0A7D5I4K2_9EURY</name>
<evidence type="ECO:0000313" key="1">
    <source>
        <dbReference type="EMBL" id="QLC49804.1"/>
    </source>
</evidence>
<dbReference type="Proteomes" id="UP000509594">
    <property type="component" value="Chromosome"/>
</dbReference>
<keyword evidence="2" id="KW-1185">Reference proteome</keyword>
<gene>
    <name evidence="1" type="ORF">HWN40_05865</name>
</gene>
<dbReference type="EMBL" id="CP058215">
    <property type="protein sequence ID" value="QLC49804.1"/>
    <property type="molecule type" value="Genomic_DNA"/>
</dbReference>